<organism evidence="2">
    <name type="scientific">Tanacetum cinerariifolium</name>
    <name type="common">Dalmatian daisy</name>
    <name type="synonym">Chrysanthemum cinerariifolium</name>
    <dbReference type="NCBI Taxonomy" id="118510"/>
    <lineage>
        <taxon>Eukaryota</taxon>
        <taxon>Viridiplantae</taxon>
        <taxon>Streptophyta</taxon>
        <taxon>Embryophyta</taxon>
        <taxon>Tracheophyta</taxon>
        <taxon>Spermatophyta</taxon>
        <taxon>Magnoliopsida</taxon>
        <taxon>eudicotyledons</taxon>
        <taxon>Gunneridae</taxon>
        <taxon>Pentapetalae</taxon>
        <taxon>asterids</taxon>
        <taxon>campanulids</taxon>
        <taxon>Asterales</taxon>
        <taxon>Asteraceae</taxon>
        <taxon>Asteroideae</taxon>
        <taxon>Anthemideae</taxon>
        <taxon>Anthemidinae</taxon>
        <taxon>Tanacetum</taxon>
    </lineage>
</organism>
<dbReference type="EMBL" id="BKCJ010007478">
    <property type="protein sequence ID" value="GEU77461.1"/>
    <property type="molecule type" value="Genomic_DNA"/>
</dbReference>
<reference evidence="2" key="1">
    <citation type="journal article" date="2019" name="Sci. Rep.">
        <title>Draft genome of Tanacetum cinerariifolium, the natural source of mosquito coil.</title>
        <authorList>
            <person name="Yamashiro T."/>
            <person name="Shiraishi A."/>
            <person name="Satake H."/>
            <person name="Nakayama K."/>
        </authorList>
    </citation>
    <scope>NUCLEOTIDE SEQUENCE</scope>
</reference>
<gene>
    <name evidence="2" type="ORF">Tci_049439</name>
</gene>
<feature type="coiled-coil region" evidence="1">
    <location>
        <begin position="82"/>
        <end position="109"/>
    </location>
</feature>
<accession>A0A6L2MU06</accession>
<keyword evidence="1" id="KW-0175">Coiled coil</keyword>
<evidence type="ECO:0000256" key="1">
    <source>
        <dbReference type="SAM" id="Coils"/>
    </source>
</evidence>
<evidence type="ECO:0000313" key="2">
    <source>
        <dbReference type="EMBL" id="GEU77461.1"/>
    </source>
</evidence>
<protein>
    <submittedName>
        <fullName evidence="2">Uncharacterized protein</fullName>
    </submittedName>
</protein>
<name>A0A6L2MU06_TANCI</name>
<comment type="caution">
    <text evidence="2">The sequence shown here is derived from an EMBL/GenBank/DDBJ whole genome shotgun (WGS) entry which is preliminary data.</text>
</comment>
<dbReference type="AlphaFoldDB" id="A0A6L2MU06"/>
<proteinExistence type="predicted"/>
<sequence>MVRNVDSPSKFLMYPRFIQVVLNHQVDDMTIHNTRYTFLALIQKVFANTRRVGKGFSGVKTLLYASMLVPSQQQAEADVEDRNSQRLEILQLKQKLKRLERKKKLKSFRLNRLRRVGAAQRVESFSNTVLDEEFDKEVVIDDESQGRLNQEVVNAVSKGVSAVSAPELGSATELTVFDDEDVTMTMAQTLIKLKAEKARIIDEKIAQKLHDEEEPKKKRVADETLLQESFKKLRAAEVSGFESTQEIPIDDPKEITKNDVQNMLEIVPYALSNHELSDNSAANTLDNKDTPLSCSIIVEEVEAPQVVTLINEPVVNKPTIPVSTENANESVQEDVAAFEKNDFYNPFHSPVLEESSHL</sequence>